<dbReference type="GO" id="GO:0004497">
    <property type="term" value="F:monooxygenase activity"/>
    <property type="evidence" value="ECO:0007669"/>
    <property type="project" value="UniProtKB-ARBA"/>
</dbReference>
<keyword evidence="7" id="KW-1015">Disulfide bond</keyword>
<dbReference type="PANTHER" id="PTHR10134">
    <property type="entry name" value="CYTOCHROME B-C1 COMPLEX SUBUNIT RIESKE, MITOCHONDRIAL"/>
    <property type="match status" value="1"/>
</dbReference>
<dbReference type="InterPro" id="IPR036922">
    <property type="entry name" value="Rieske_2Fe-2S_sf"/>
</dbReference>
<evidence type="ECO:0000259" key="10">
    <source>
        <dbReference type="PROSITE" id="PS51296"/>
    </source>
</evidence>
<dbReference type="PROSITE" id="PS51296">
    <property type="entry name" value="RIESKE"/>
    <property type="match status" value="1"/>
</dbReference>
<evidence type="ECO:0000313" key="12">
    <source>
        <dbReference type="Proteomes" id="UP000316639"/>
    </source>
</evidence>
<dbReference type="PROSITE" id="PS51318">
    <property type="entry name" value="TAT"/>
    <property type="match status" value="1"/>
</dbReference>
<evidence type="ECO:0000256" key="8">
    <source>
        <dbReference type="ARBA" id="ARBA00029586"/>
    </source>
</evidence>
<dbReference type="GO" id="GO:0046872">
    <property type="term" value="F:metal ion binding"/>
    <property type="evidence" value="ECO:0007669"/>
    <property type="project" value="UniProtKB-KW"/>
</dbReference>
<dbReference type="PRINTS" id="PR00162">
    <property type="entry name" value="RIESKE"/>
</dbReference>
<evidence type="ECO:0000256" key="4">
    <source>
        <dbReference type="ARBA" id="ARBA00022723"/>
    </source>
</evidence>
<dbReference type="OrthoDB" id="25106at2"/>
<dbReference type="Pfam" id="PF00355">
    <property type="entry name" value="Rieske"/>
    <property type="match status" value="1"/>
</dbReference>
<dbReference type="SUPFAM" id="SSF50022">
    <property type="entry name" value="ISP domain"/>
    <property type="match status" value="1"/>
</dbReference>
<evidence type="ECO:0000256" key="7">
    <source>
        <dbReference type="ARBA" id="ARBA00023157"/>
    </source>
</evidence>
<dbReference type="GO" id="GO:0051537">
    <property type="term" value="F:2 iron, 2 sulfur cluster binding"/>
    <property type="evidence" value="ECO:0007669"/>
    <property type="project" value="UniProtKB-KW"/>
</dbReference>
<keyword evidence="3" id="KW-0001">2Fe-2S</keyword>
<dbReference type="Proteomes" id="UP000316639">
    <property type="component" value="Unassembled WGS sequence"/>
</dbReference>
<comment type="function">
    <text evidence="1">Iron-sulfur subunit of the cytochrome bc1 complex, an essential component of the respiratory electron transport chain required for ATP synthesis. The bc1 complex catalyzes the oxidation of menaquinol and the reduction of cytochrome c in the respiratory chain. The bc1 complex operates through a Q-cycle mechanism that couples electron transfer to generation of the proton gradient that drives ATP synthesis.</text>
</comment>
<dbReference type="InterPro" id="IPR005805">
    <property type="entry name" value="Rieske_Fe-S_prot_C"/>
</dbReference>
<comment type="cofactor">
    <cofactor evidence="9">
        <name>[2Fe-2S] cluster</name>
        <dbReference type="ChEBI" id="CHEBI:190135"/>
    </cofactor>
</comment>
<evidence type="ECO:0000256" key="2">
    <source>
        <dbReference type="ARBA" id="ARBA00015816"/>
    </source>
</evidence>
<comment type="caution">
    <text evidence="11">The sequence shown here is derived from an EMBL/GenBank/DDBJ whole genome shotgun (WGS) entry which is preliminary data.</text>
</comment>
<dbReference type="EMBL" id="VOBR01000018">
    <property type="protein sequence ID" value="TWP48814.1"/>
    <property type="molecule type" value="Genomic_DNA"/>
</dbReference>
<evidence type="ECO:0000313" key="11">
    <source>
        <dbReference type="EMBL" id="TWP48814.1"/>
    </source>
</evidence>
<keyword evidence="4" id="KW-0479">Metal-binding</keyword>
<keyword evidence="6" id="KW-0411">Iron-sulfur</keyword>
<keyword evidence="5" id="KW-0408">Iron</keyword>
<organism evidence="11 12">
    <name type="scientific">Lentzea tibetensis</name>
    <dbReference type="NCBI Taxonomy" id="2591470"/>
    <lineage>
        <taxon>Bacteria</taxon>
        <taxon>Bacillati</taxon>
        <taxon>Actinomycetota</taxon>
        <taxon>Actinomycetes</taxon>
        <taxon>Pseudonocardiales</taxon>
        <taxon>Pseudonocardiaceae</taxon>
        <taxon>Lentzea</taxon>
    </lineage>
</organism>
<dbReference type="InterPro" id="IPR014349">
    <property type="entry name" value="Rieske_Fe-S_prot"/>
</dbReference>
<accession>A0A563ENG8</accession>
<dbReference type="PROSITE" id="PS51257">
    <property type="entry name" value="PROKAR_LIPOPROTEIN"/>
    <property type="match status" value="1"/>
</dbReference>
<dbReference type="AlphaFoldDB" id="A0A563ENG8"/>
<dbReference type="InterPro" id="IPR006311">
    <property type="entry name" value="TAT_signal"/>
</dbReference>
<dbReference type="RefSeq" id="WP_146355519.1">
    <property type="nucleotide sequence ID" value="NZ_VOBR01000018.1"/>
</dbReference>
<feature type="domain" description="Rieske" evidence="10">
    <location>
        <begin position="47"/>
        <end position="132"/>
    </location>
</feature>
<evidence type="ECO:0000256" key="1">
    <source>
        <dbReference type="ARBA" id="ARBA00002494"/>
    </source>
</evidence>
<evidence type="ECO:0000256" key="6">
    <source>
        <dbReference type="ARBA" id="ARBA00023014"/>
    </source>
</evidence>
<protein>
    <recommendedName>
        <fullName evidence="2">Cytochrome bc1 complex Rieske iron-sulfur subunit</fullName>
    </recommendedName>
    <alternativeName>
        <fullName evidence="8">Cytochrome bc1 reductase complex subunit QcrA</fullName>
    </alternativeName>
</protein>
<evidence type="ECO:0000256" key="9">
    <source>
        <dbReference type="ARBA" id="ARBA00034078"/>
    </source>
</evidence>
<gene>
    <name evidence="11" type="ORF">FKR81_26320</name>
</gene>
<proteinExistence type="predicted"/>
<dbReference type="Gene3D" id="2.102.10.10">
    <property type="entry name" value="Rieske [2Fe-2S] iron-sulphur domain"/>
    <property type="match status" value="1"/>
</dbReference>
<sequence>MSNAYSRRAVIAGTGAVIAGTAVGACGEVVRTADAPPSGTPLGKVSGIPVGGGEIFAEAGVVVCQPEEGKFKAYSAICTHRGCKVTAVRDGQITCECHYSVFNMKDGTVTSGPAKQPLPEFGLKVDGDEIQAV</sequence>
<dbReference type="InterPro" id="IPR017941">
    <property type="entry name" value="Rieske_2Fe-2S"/>
</dbReference>
<name>A0A563ENG8_9PSEU</name>
<dbReference type="GO" id="GO:0016020">
    <property type="term" value="C:membrane"/>
    <property type="evidence" value="ECO:0007669"/>
    <property type="project" value="InterPro"/>
</dbReference>
<evidence type="ECO:0000256" key="3">
    <source>
        <dbReference type="ARBA" id="ARBA00022714"/>
    </source>
</evidence>
<reference evidence="11 12" key="1">
    <citation type="submission" date="2019-07" db="EMBL/GenBank/DDBJ databases">
        <title>Lentzea xizangensis sp. nov., isolated from Qinghai-Tibetan Plateau Soils.</title>
        <authorList>
            <person name="Huang J."/>
        </authorList>
    </citation>
    <scope>NUCLEOTIDE SEQUENCE [LARGE SCALE GENOMIC DNA]</scope>
    <source>
        <strain evidence="11 12">FXJ1.1311</strain>
    </source>
</reference>
<dbReference type="CDD" id="cd03467">
    <property type="entry name" value="Rieske"/>
    <property type="match status" value="1"/>
</dbReference>
<keyword evidence="12" id="KW-1185">Reference proteome</keyword>
<evidence type="ECO:0000256" key="5">
    <source>
        <dbReference type="ARBA" id="ARBA00023004"/>
    </source>
</evidence>
<dbReference type="GO" id="GO:0016705">
    <property type="term" value="F:oxidoreductase activity, acting on paired donors, with incorporation or reduction of molecular oxygen"/>
    <property type="evidence" value="ECO:0007669"/>
    <property type="project" value="UniProtKB-ARBA"/>
</dbReference>